<accession>A0A5C3LN02</accession>
<organism evidence="1 2">
    <name type="scientific">Crucibulum laeve</name>
    <dbReference type="NCBI Taxonomy" id="68775"/>
    <lineage>
        <taxon>Eukaryota</taxon>
        <taxon>Fungi</taxon>
        <taxon>Dikarya</taxon>
        <taxon>Basidiomycota</taxon>
        <taxon>Agaricomycotina</taxon>
        <taxon>Agaricomycetes</taxon>
        <taxon>Agaricomycetidae</taxon>
        <taxon>Agaricales</taxon>
        <taxon>Agaricineae</taxon>
        <taxon>Nidulariaceae</taxon>
        <taxon>Crucibulum</taxon>
    </lineage>
</organism>
<dbReference type="EMBL" id="ML213636">
    <property type="protein sequence ID" value="TFK34092.1"/>
    <property type="molecule type" value="Genomic_DNA"/>
</dbReference>
<proteinExistence type="predicted"/>
<dbReference type="OrthoDB" id="3048394at2759"/>
<sequence length="217" mass="24449">MASTQKRLVLQYDTERDELAPWKWPVGANGEHLTPCDLQNHRETHVFLSPGCFCSLKLSLQLRESQGAAAPTPSIFIEALIYRVRGRSAWTGEYVASCALDICGYFVPLERLYGRFGIPIRRYPSRTPGNIVPPAPLHASEETNVHNANKQPYHASKGLEEAQCHNPLKRTYAMLDINDGVFHIGNNEHPVVERQTDLGLLMKINVWKNPGITETEF</sequence>
<keyword evidence="2" id="KW-1185">Reference proteome</keyword>
<dbReference type="AlphaFoldDB" id="A0A5C3LN02"/>
<dbReference type="Proteomes" id="UP000308652">
    <property type="component" value="Unassembled WGS sequence"/>
</dbReference>
<evidence type="ECO:0000313" key="1">
    <source>
        <dbReference type="EMBL" id="TFK34092.1"/>
    </source>
</evidence>
<protein>
    <submittedName>
        <fullName evidence="1">Uncharacterized protein</fullName>
    </submittedName>
</protein>
<name>A0A5C3LN02_9AGAR</name>
<evidence type="ECO:0000313" key="2">
    <source>
        <dbReference type="Proteomes" id="UP000308652"/>
    </source>
</evidence>
<gene>
    <name evidence="1" type="ORF">BDQ12DRAFT_669654</name>
</gene>
<reference evidence="1 2" key="1">
    <citation type="journal article" date="2019" name="Nat. Ecol. Evol.">
        <title>Megaphylogeny resolves global patterns of mushroom evolution.</title>
        <authorList>
            <person name="Varga T."/>
            <person name="Krizsan K."/>
            <person name="Foldi C."/>
            <person name="Dima B."/>
            <person name="Sanchez-Garcia M."/>
            <person name="Sanchez-Ramirez S."/>
            <person name="Szollosi G.J."/>
            <person name="Szarkandi J.G."/>
            <person name="Papp V."/>
            <person name="Albert L."/>
            <person name="Andreopoulos W."/>
            <person name="Angelini C."/>
            <person name="Antonin V."/>
            <person name="Barry K.W."/>
            <person name="Bougher N.L."/>
            <person name="Buchanan P."/>
            <person name="Buyck B."/>
            <person name="Bense V."/>
            <person name="Catcheside P."/>
            <person name="Chovatia M."/>
            <person name="Cooper J."/>
            <person name="Damon W."/>
            <person name="Desjardin D."/>
            <person name="Finy P."/>
            <person name="Geml J."/>
            <person name="Haridas S."/>
            <person name="Hughes K."/>
            <person name="Justo A."/>
            <person name="Karasinski D."/>
            <person name="Kautmanova I."/>
            <person name="Kiss B."/>
            <person name="Kocsube S."/>
            <person name="Kotiranta H."/>
            <person name="LaButti K.M."/>
            <person name="Lechner B.E."/>
            <person name="Liimatainen K."/>
            <person name="Lipzen A."/>
            <person name="Lukacs Z."/>
            <person name="Mihaltcheva S."/>
            <person name="Morgado L.N."/>
            <person name="Niskanen T."/>
            <person name="Noordeloos M.E."/>
            <person name="Ohm R.A."/>
            <person name="Ortiz-Santana B."/>
            <person name="Ovrebo C."/>
            <person name="Racz N."/>
            <person name="Riley R."/>
            <person name="Savchenko A."/>
            <person name="Shiryaev A."/>
            <person name="Soop K."/>
            <person name="Spirin V."/>
            <person name="Szebenyi C."/>
            <person name="Tomsovsky M."/>
            <person name="Tulloss R.E."/>
            <person name="Uehling J."/>
            <person name="Grigoriev I.V."/>
            <person name="Vagvolgyi C."/>
            <person name="Papp T."/>
            <person name="Martin F.M."/>
            <person name="Miettinen O."/>
            <person name="Hibbett D.S."/>
            <person name="Nagy L.G."/>
        </authorList>
    </citation>
    <scope>NUCLEOTIDE SEQUENCE [LARGE SCALE GENOMIC DNA]</scope>
    <source>
        <strain evidence="1 2">CBS 166.37</strain>
    </source>
</reference>